<reference evidence="2 3" key="1">
    <citation type="journal article" date="2018" name="Evol. Lett.">
        <title>Horizontal gene cluster transfer increased hallucinogenic mushroom diversity.</title>
        <authorList>
            <person name="Reynolds H.T."/>
            <person name="Vijayakumar V."/>
            <person name="Gluck-Thaler E."/>
            <person name="Korotkin H.B."/>
            <person name="Matheny P.B."/>
            <person name="Slot J.C."/>
        </authorList>
    </citation>
    <scope>NUCLEOTIDE SEQUENCE [LARGE SCALE GENOMIC DNA]</scope>
    <source>
        <strain evidence="2 3">2631</strain>
    </source>
</reference>
<keyword evidence="1" id="KW-0175">Coiled coil</keyword>
<comment type="caution">
    <text evidence="2">The sequence shown here is derived from an EMBL/GenBank/DDBJ whole genome shotgun (WGS) entry which is preliminary data.</text>
</comment>
<protein>
    <recommendedName>
        <fullName evidence="4">F-box domain-containing protein</fullName>
    </recommendedName>
</protein>
<proteinExistence type="predicted"/>
<dbReference type="Proteomes" id="UP000283269">
    <property type="component" value="Unassembled WGS sequence"/>
</dbReference>
<evidence type="ECO:0000313" key="3">
    <source>
        <dbReference type="Proteomes" id="UP000283269"/>
    </source>
</evidence>
<evidence type="ECO:0008006" key="4">
    <source>
        <dbReference type="Google" id="ProtNLM"/>
    </source>
</evidence>
<dbReference type="EMBL" id="NHYD01003325">
    <property type="protein sequence ID" value="PPQ80490.1"/>
    <property type="molecule type" value="Genomic_DNA"/>
</dbReference>
<name>A0A409WPS1_PSICY</name>
<dbReference type="AlphaFoldDB" id="A0A409WPS1"/>
<organism evidence="2 3">
    <name type="scientific">Psilocybe cyanescens</name>
    <dbReference type="NCBI Taxonomy" id="93625"/>
    <lineage>
        <taxon>Eukaryota</taxon>
        <taxon>Fungi</taxon>
        <taxon>Dikarya</taxon>
        <taxon>Basidiomycota</taxon>
        <taxon>Agaricomycotina</taxon>
        <taxon>Agaricomycetes</taxon>
        <taxon>Agaricomycetidae</taxon>
        <taxon>Agaricales</taxon>
        <taxon>Agaricineae</taxon>
        <taxon>Strophariaceae</taxon>
        <taxon>Psilocybe</taxon>
    </lineage>
</organism>
<accession>A0A409WPS1</accession>
<sequence>MNPFSTADSKLEALWKDLAEVDEELSILHKQVEKLAAKRKDVQREINRRLSLINRLPFEAISRILVLSIESDWPSVRDRLSITTPDGWRYWWSPLILPGAVCREWREITLALPHLWSTVIIRPHKQHTYSDITDEWLQRSGALPLSIKITIPENKTSLGKFEPISRVLRSHSRRWKFLTFDNVPQSIFYSLLDNLEDTSHIETIRIHCGEQEWGEMQPSMGEPIRPKTFHWLYLSSETGTAYFKWDNLTHLVAEAPLRDVIYHLNVDYFASAVGLWHPRFPNITHLKLNVRFEGATTMMINLLELLAYDRDEMGHPSLQVFELTTASHMTPTVWSHFINLFPQILAEQTHHKRLPTNSSDTDLTLFSDSPLRRRLSKACIILDHRSKTSVERDVMELHQYLHLLDIQKSGVELELIGNSGVDFLQLAGKIYGSELEARHKHQLQIAEEDL</sequence>
<evidence type="ECO:0000313" key="2">
    <source>
        <dbReference type="EMBL" id="PPQ80490.1"/>
    </source>
</evidence>
<keyword evidence="3" id="KW-1185">Reference proteome</keyword>
<evidence type="ECO:0000256" key="1">
    <source>
        <dbReference type="SAM" id="Coils"/>
    </source>
</evidence>
<dbReference type="OrthoDB" id="3217549at2759"/>
<dbReference type="InParanoid" id="A0A409WPS1"/>
<gene>
    <name evidence="2" type="ORF">CVT25_001755</name>
</gene>
<feature type="coiled-coil region" evidence="1">
    <location>
        <begin position="18"/>
        <end position="45"/>
    </location>
</feature>